<proteinExistence type="predicted"/>
<feature type="signal peptide" evidence="1">
    <location>
        <begin position="1"/>
        <end position="19"/>
    </location>
</feature>
<protein>
    <submittedName>
        <fullName evidence="2">Uncharacterized protein</fullName>
    </submittedName>
</protein>
<feature type="chain" id="PRO_5040174356" evidence="1">
    <location>
        <begin position="20"/>
        <end position="203"/>
    </location>
</feature>
<organism evidence="2 3">
    <name type="scientific">Synaphobranchus kaupii</name>
    <name type="common">Kaup's arrowtooth eel</name>
    <dbReference type="NCBI Taxonomy" id="118154"/>
    <lineage>
        <taxon>Eukaryota</taxon>
        <taxon>Metazoa</taxon>
        <taxon>Chordata</taxon>
        <taxon>Craniata</taxon>
        <taxon>Vertebrata</taxon>
        <taxon>Euteleostomi</taxon>
        <taxon>Actinopterygii</taxon>
        <taxon>Neopterygii</taxon>
        <taxon>Teleostei</taxon>
        <taxon>Anguilliformes</taxon>
        <taxon>Synaphobranchidae</taxon>
        <taxon>Synaphobranchus</taxon>
    </lineage>
</organism>
<name>A0A9Q1EFP3_SYNKA</name>
<accession>A0A9Q1EFP3</accession>
<keyword evidence="3" id="KW-1185">Reference proteome</keyword>
<evidence type="ECO:0000313" key="2">
    <source>
        <dbReference type="EMBL" id="KAJ8337941.1"/>
    </source>
</evidence>
<reference evidence="2" key="1">
    <citation type="journal article" date="2023" name="Science">
        <title>Genome structures resolve the early diversification of teleost fishes.</title>
        <authorList>
            <person name="Parey E."/>
            <person name="Louis A."/>
            <person name="Montfort J."/>
            <person name="Bouchez O."/>
            <person name="Roques C."/>
            <person name="Iampietro C."/>
            <person name="Lluch J."/>
            <person name="Castinel A."/>
            <person name="Donnadieu C."/>
            <person name="Desvignes T."/>
            <person name="Floi Bucao C."/>
            <person name="Jouanno E."/>
            <person name="Wen M."/>
            <person name="Mejri S."/>
            <person name="Dirks R."/>
            <person name="Jansen H."/>
            <person name="Henkel C."/>
            <person name="Chen W.J."/>
            <person name="Zahm M."/>
            <person name="Cabau C."/>
            <person name="Klopp C."/>
            <person name="Thompson A.W."/>
            <person name="Robinson-Rechavi M."/>
            <person name="Braasch I."/>
            <person name="Lecointre G."/>
            <person name="Bobe J."/>
            <person name="Postlethwait J.H."/>
            <person name="Berthelot C."/>
            <person name="Roest Crollius H."/>
            <person name="Guiguen Y."/>
        </authorList>
    </citation>
    <scope>NUCLEOTIDE SEQUENCE</scope>
    <source>
        <strain evidence="2">WJC10195</strain>
    </source>
</reference>
<dbReference type="EMBL" id="JAINUF010000018">
    <property type="protein sequence ID" value="KAJ8337941.1"/>
    <property type="molecule type" value="Genomic_DNA"/>
</dbReference>
<keyword evidence="1" id="KW-0732">Signal</keyword>
<dbReference type="AlphaFoldDB" id="A0A9Q1EFP3"/>
<comment type="caution">
    <text evidence="2">The sequence shown here is derived from an EMBL/GenBank/DDBJ whole genome shotgun (WGS) entry which is preliminary data.</text>
</comment>
<gene>
    <name evidence="2" type="ORF">SKAU_G00369070</name>
</gene>
<evidence type="ECO:0000256" key="1">
    <source>
        <dbReference type="SAM" id="SignalP"/>
    </source>
</evidence>
<sequence length="203" mass="22218">MSSASQLLICGIWAVAAAGFGPERRRRTAPPGCCLGLLSPPWHEPRLGGHYNSTTCSFVGVYRLLESLHVPGDPCSRSPAEPGQPAAASSFPPPRYESLIPFQDGRSWLRVSVPTPPPHLLVRPPAVLGVSRRSDPHHNVPLLSRHLRWGELLRPQLYVLNRPVSNALIPATVGFRTQRLRLKTMFEGTVAGFAPPTSKNVKF</sequence>
<dbReference type="Proteomes" id="UP001152622">
    <property type="component" value="Chromosome 18"/>
</dbReference>
<evidence type="ECO:0000313" key="3">
    <source>
        <dbReference type="Proteomes" id="UP001152622"/>
    </source>
</evidence>